<reference evidence="1" key="1">
    <citation type="submission" date="2023-03" db="EMBL/GenBank/DDBJ databases">
        <title>Andean soil-derived lignocellulolytic bacterial consortium as a source of novel taxa and putative plastic-active enzymes.</title>
        <authorList>
            <person name="Diaz-Garcia L."/>
            <person name="Chuvochina M."/>
            <person name="Feuerriegel G."/>
            <person name="Bunk B."/>
            <person name="Sproer C."/>
            <person name="Streit W.R."/>
            <person name="Rodriguez L.M."/>
            <person name="Overmann J."/>
            <person name="Jimenez D.J."/>
        </authorList>
    </citation>
    <scope>NUCLEOTIDE SEQUENCE</scope>
    <source>
        <strain evidence="1">MAG 7</strain>
    </source>
</reference>
<proteinExistence type="predicted"/>
<dbReference type="EMBL" id="CP119311">
    <property type="protein sequence ID" value="WEK37642.1"/>
    <property type="molecule type" value="Genomic_DNA"/>
</dbReference>
<dbReference type="AlphaFoldDB" id="A0AAJ6BIU0"/>
<protein>
    <submittedName>
        <fullName evidence="1">Uncharacterized protein</fullName>
    </submittedName>
</protein>
<evidence type="ECO:0000313" key="2">
    <source>
        <dbReference type="Proteomes" id="UP001220610"/>
    </source>
</evidence>
<evidence type="ECO:0000313" key="1">
    <source>
        <dbReference type="EMBL" id="WEK37642.1"/>
    </source>
</evidence>
<dbReference type="SUPFAM" id="SSF52540">
    <property type="entry name" value="P-loop containing nucleoside triphosphate hydrolases"/>
    <property type="match status" value="1"/>
</dbReference>
<dbReference type="Proteomes" id="UP001220610">
    <property type="component" value="Chromosome"/>
</dbReference>
<dbReference type="Gene3D" id="3.40.50.300">
    <property type="entry name" value="P-loop containing nucleotide triphosphate hydrolases"/>
    <property type="match status" value="1"/>
</dbReference>
<accession>A0AAJ6BIU0</accession>
<dbReference type="InterPro" id="IPR027417">
    <property type="entry name" value="P-loop_NTPase"/>
</dbReference>
<gene>
    <name evidence="1" type="ORF">P0Y53_09015</name>
</gene>
<sequence length="653" mass="76856">MSNFIYNPDRKGKRQLIAEFVVRTEVLEDIMQDINTSAMITPEQHYLLIGQRGQGKTTLLYRIKYAIEDSLGVNSWLIPIVLTEEQYNINELVNLWESVADLLEDYHGFTGIVEEIRKYMTHPQFELKSYDIIEKYLDKHGKKLVLLIDNVGALLDKISDLEVRRLREVLQTKPHIRLIAASPFYFQDFADYKQPFFEFFKVKRLIGLSREETTLLLLELGNVHGQRKEIEAIISKWPGRIETLRMLTGGAPRTIALMFGILINHEYESTVQDLEHVLDAVTPFYKHRMDDLSPQNQKIVDAVAKNWDAISVKELREKTRIEGKVLSAQLSYLEKNQVIEKRPTETKNNLYLLRERFWNIWYLMRYGRRNDKQQVVWLIRFMEAWFSKKELEEKIGEFSKKIKEDKLSDKSIEYFSMVFTSISKISLELRVKLHDQLPESIANTIEIETADLLKGARQMIKKEKIDQGLDLLFRIGYPNEDTRIKIFEIICLIPERAVIDFAEKNSSDKKITCCSVLILFYSFFNSMMDIIDYFNDLSIEEMQKATKIIEESLLNIQKDIVNGRIYSEIEYLLMDIIFTKLISFHKVDIVQRFFISSQGEELKKRMEISYILANFFANNQDETLLLRLPDEKKQIILQKISEIRELIENTKKQ</sequence>
<organism evidence="1 2">
    <name type="scientific">Candidatus Pseudobacter hemicellulosilyticus</name>
    <dbReference type="NCBI Taxonomy" id="3121375"/>
    <lineage>
        <taxon>Bacteria</taxon>
        <taxon>Pseudomonadati</taxon>
        <taxon>Bacteroidota</taxon>
        <taxon>Chitinophagia</taxon>
        <taxon>Chitinophagales</taxon>
        <taxon>Chitinophagaceae</taxon>
        <taxon>Pseudobacter</taxon>
    </lineage>
</organism>
<name>A0AAJ6BIU0_9BACT</name>